<dbReference type="RefSeq" id="WP_043919979.1">
    <property type="nucleotide sequence ID" value="NZ_FZPF01000001.1"/>
</dbReference>
<keyword evidence="2" id="KW-1185">Reference proteome</keyword>
<protein>
    <submittedName>
        <fullName evidence="1">Uncharacterized protein</fullName>
    </submittedName>
</protein>
<evidence type="ECO:0000313" key="2">
    <source>
        <dbReference type="Proteomes" id="UP000032232"/>
    </source>
</evidence>
<proteinExistence type="predicted"/>
<organism evidence="1 2">
    <name type="scientific">Jannaschia aquimarina</name>
    <dbReference type="NCBI Taxonomy" id="935700"/>
    <lineage>
        <taxon>Bacteria</taxon>
        <taxon>Pseudomonadati</taxon>
        <taxon>Pseudomonadota</taxon>
        <taxon>Alphaproteobacteria</taxon>
        <taxon>Rhodobacterales</taxon>
        <taxon>Roseobacteraceae</taxon>
        <taxon>Jannaschia</taxon>
    </lineage>
</organism>
<sequence length="101" mass="11414">MPIFTKTTERVPCTVEVSHRFEELSAHVRFDDGSVVHPGDVVEVLGPEIMAPFGEVVCENREAVITRASGLERWWTRMTGDAEFMELCEFSFSGEPLEVRP</sequence>
<gene>
    <name evidence="1" type="ORF">jaqu_32050</name>
</gene>
<name>A0A0D1EGB8_9RHOB</name>
<dbReference type="EMBL" id="JYFE01000060">
    <property type="protein sequence ID" value="KIT14880.1"/>
    <property type="molecule type" value="Genomic_DNA"/>
</dbReference>
<dbReference type="STRING" id="935700.jaqu_32050"/>
<accession>A0A0D1EGB8</accession>
<dbReference type="AlphaFoldDB" id="A0A0D1EGB8"/>
<dbReference type="PATRIC" id="fig|935700.4.peg.3311"/>
<dbReference type="Proteomes" id="UP000032232">
    <property type="component" value="Unassembled WGS sequence"/>
</dbReference>
<dbReference type="OrthoDB" id="7507446at2"/>
<evidence type="ECO:0000313" key="1">
    <source>
        <dbReference type="EMBL" id="KIT14880.1"/>
    </source>
</evidence>
<comment type="caution">
    <text evidence="1">The sequence shown here is derived from an EMBL/GenBank/DDBJ whole genome shotgun (WGS) entry which is preliminary data.</text>
</comment>
<reference evidence="1 2" key="1">
    <citation type="submission" date="2015-02" db="EMBL/GenBank/DDBJ databases">
        <title>Genome Sequence of Jannaschia aquimarina DSM28248, a member of the Roseobacter clade.</title>
        <authorList>
            <person name="Voget S."/>
            <person name="Daniel R."/>
        </authorList>
    </citation>
    <scope>NUCLEOTIDE SEQUENCE [LARGE SCALE GENOMIC DNA]</scope>
    <source>
        <strain evidence="1 2">GSW-M26</strain>
    </source>
</reference>